<name>A0A072UH29_MEDTR</name>
<gene>
    <name evidence="1" type="ordered locus">MTR_6g015660</name>
</gene>
<organism evidence="1 3">
    <name type="scientific">Medicago truncatula</name>
    <name type="common">Barrel medic</name>
    <name type="synonym">Medicago tribuloides</name>
    <dbReference type="NCBI Taxonomy" id="3880"/>
    <lineage>
        <taxon>Eukaryota</taxon>
        <taxon>Viridiplantae</taxon>
        <taxon>Streptophyta</taxon>
        <taxon>Embryophyta</taxon>
        <taxon>Tracheophyta</taxon>
        <taxon>Spermatophyta</taxon>
        <taxon>Magnoliopsida</taxon>
        <taxon>eudicotyledons</taxon>
        <taxon>Gunneridae</taxon>
        <taxon>Pentapetalae</taxon>
        <taxon>rosids</taxon>
        <taxon>fabids</taxon>
        <taxon>Fabales</taxon>
        <taxon>Fabaceae</taxon>
        <taxon>Papilionoideae</taxon>
        <taxon>50 kb inversion clade</taxon>
        <taxon>NPAAA clade</taxon>
        <taxon>Hologalegina</taxon>
        <taxon>IRL clade</taxon>
        <taxon>Trifolieae</taxon>
        <taxon>Medicago</taxon>
    </lineage>
</organism>
<protein>
    <submittedName>
        <fullName evidence="1 2">Uncharacterized protein</fullName>
    </submittedName>
</protein>
<dbReference type="HOGENOM" id="CLU_2593427_0_0_1"/>
<accession>A0A072UH29</accession>
<evidence type="ECO:0000313" key="1">
    <source>
        <dbReference type="EMBL" id="KEH25105.1"/>
    </source>
</evidence>
<reference evidence="1 3" key="1">
    <citation type="journal article" date="2011" name="Nature">
        <title>The Medicago genome provides insight into the evolution of rhizobial symbioses.</title>
        <authorList>
            <person name="Young N.D."/>
            <person name="Debelle F."/>
            <person name="Oldroyd G.E."/>
            <person name="Geurts R."/>
            <person name="Cannon S.B."/>
            <person name="Udvardi M.K."/>
            <person name="Benedito V.A."/>
            <person name="Mayer K.F."/>
            <person name="Gouzy J."/>
            <person name="Schoof H."/>
            <person name="Van de Peer Y."/>
            <person name="Proost S."/>
            <person name="Cook D.R."/>
            <person name="Meyers B.C."/>
            <person name="Spannagl M."/>
            <person name="Cheung F."/>
            <person name="De Mita S."/>
            <person name="Krishnakumar V."/>
            <person name="Gundlach H."/>
            <person name="Zhou S."/>
            <person name="Mudge J."/>
            <person name="Bharti A.K."/>
            <person name="Murray J.D."/>
            <person name="Naoumkina M.A."/>
            <person name="Rosen B."/>
            <person name="Silverstein K.A."/>
            <person name="Tang H."/>
            <person name="Rombauts S."/>
            <person name="Zhao P.X."/>
            <person name="Zhou P."/>
            <person name="Barbe V."/>
            <person name="Bardou P."/>
            <person name="Bechner M."/>
            <person name="Bellec A."/>
            <person name="Berger A."/>
            <person name="Berges H."/>
            <person name="Bidwell S."/>
            <person name="Bisseling T."/>
            <person name="Choisne N."/>
            <person name="Couloux A."/>
            <person name="Denny R."/>
            <person name="Deshpande S."/>
            <person name="Dai X."/>
            <person name="Doyle J.J."/>
            <person name="Dudez A.M."/>
            <person name="Farmer A.D."/>
            <person name="Fouteau S."/>
            <person name="Franken C."/>
            <person name="Gibelin C."/>
            <person name="Gish J."/>
            <person name="Goldstein S."/>
            <person name="Gonzalez A.J."/>
            <person name="Green P.J."/>
            <person name="Hallab A."/>
            <person name="Hartog M."/>
            <person name="Hua A."/>
            <person name="Humphray S.J."/>
            <person name="Jeong D.H."/>
            <person name="Jing Y."/>
            <person name="Jocker A."/>
            <person name="Kenton S.M."/>
            <person name="Kim D.J."/>
            <person name="Klee K."/>
            <person name="Lai H."/>
            <person name="Lang C."/>
            <person name="Lin S."/>
            <person name="Macmil S.L."/>
            <person name="Magdelenat G."/>
            <person name="Matthews L."/>
            <person name="McCorrison J."/>
            <person name="Monaghan E.L."/>
            <person name="Mun J.H."/>
            <person name="Najar F.Z."/>
            <person name="Nicholson C."/>
            <person name="Noirot C."/>
            <person name="O'Bleness M."/>
            <person name="Paule C.R."/>
            <person name="Poulain J."/>
            <person name="Prion F."/>
            <person name="Qin B."/>
            <person name="Qu C."/>
            <person name="Retzel E.F."/>
            <person name="Riddle C."/>
            <person name="Sallet E."/>
            <person name="Samain S."/>
            <person name="Samson N."/>
            <person name="Sanders I."/>
            <person name="Saurat O."/>
            <person name="Scarpelli C."/>
            <person name="Schiex T."/>
            <person name="Segurens B."/>
            <person name="Severin A.J."/>
            <person name="Sherrier D.J."/>
            <person name="Shi R."/>
            <person name="Sims S."/>
            <person name="Singer S.R."/>
            <person name="Sinharoy S."/>
            <person name="Sterck L."/>
            <person name="Viollet A."/>
            <person name="Wang B.B."/>
            <person name="Wang K."/>
            <person name="Wang M."/>
            <person name="Wang X."/>
            <person name="Warfsmann J."/>
            <person name="Weissenbach J."/>
            <person name="White D.D."/>
            <person name="White J.D."/>
            <person name="Wiley G.B."/>
            <person name="Wincker P."/>
            <person name="Xing Y."/>
            <person name="Yang L."/>
            <person name="Yao Z."/>
            <person name="Ying F."/>
            <person name="Zhai J."/>
            <person name="Zhou L."/>
            <person name="Zuber A."/>
            <person name="Denarie J."/>
            <person name="Dixon R.A."/>
            <person name="May G.D."/>
            <person name="Schwartz D.C."/>
            <person name="Rogers J."/>
            <person name="Quetier F."/>
            <person name="Town C.D."/>
            <person name="Roe B.A."/>
        </authorList>
    </citation>
    <scope>NUCLEOTIDE SEQUENCE [LARGE SCALE GENOMIC DNA]</scope>
    <source>
        <strain evidence="1">A17</strain>
        <strain evidence="2 3">cv. Jemalong A17</strain>
    </source>
</reference>
<evidence type="ECO:0000313" key="2">
    <source>
        <dbReference type="EnsemblPlants" id="KEH25105"/>
    </source>
</evidence>
<evidence type="ECO:0000313" key="3">
    <source>
        <dbReference type="Proteomes" id="UP000002051"/>
    </source>
</evidence>
<dbReference type="Proteomes" id="UP000002051">
    <property type="component" value="Chromosome 6"/>
</dbReference>
<dbReference type="EMBL" id="CM001222">
    <property type="protein sequence ID" value="KEH25105.1"/>
    <property type="molecule type" value="Genomic_DNA"/>
</dbReference>
<dbReference type="AlphaFoldDB" id="A0A072UH29"/>
<proteinExistence type="predicted"/>
<sequence>MKPIHLEFLIDLVLEILRIKTGTFVEPLECRAASEVVSYFIHVFLFLVKEPNEPSDGGAQKYFAPQPSLFNTFYRPIHAA</sequence>
<keyword evidence="3" id="KW-1185">Reference proteome</keyword>
<reference evidence="2" key="3">
    <citation type="submission" date="2015-04" db="UniProtKB">
        <authorList>
            <consortium name="EnsemblPlants"/>
        </authorList>
    </citation>
    <scope>IDENTIFICATION</scope>
    <source>
        <strain evidence="2">cv. Jemalong A17</strain>
    </source>
</reference>
<reference evidence="1 3" key="2">
    <citation type="journal article" date="2014" name="BMC Genomics">
        <title>An improved genome release (version Mt4.0) for the model legume Medicago truncatula.</title>
        <authorList>
            <person name="Tang H."/>
            <person name="Krishnakumar V."/>
            <person name="Bidwell S."/>
            <person name="Rosen B."/>
            <person name="Chan A."/>
            <person name="Zhou S."/>
            <person name="Gentzbittel L."/>
            <person name="Childs K.L."/>
            <person name="Yandell M."/>
            <person name="Gundlach H."/>
            <person name="Mayer K.F."/>
            <person name="Schwartz D.C."/>
            <person name="Town C.D."/>
        </authorList>
    </citation>
    <scope>GENOME REANNOTATION</scope>
    <source>
        <strain evidence="1">A17</strain>
        <strain evidence="2 3">cv. Jemalong A17</strain>
    </source>
</reference>
<dbReference type="EnsemblPlants" id="KEH25105">
    <property type="protein sequence ID" value="KEH25105"/>
    <property type="gene ID" value="MTR_6g015660"/>
</dbReference>